<feature type="region of interest" description="Disordered" evidence="1">
    <location>
        <begin position="138"/>
        <end position="161"/>
    </location>
</feature>
<protein>
    <recommendedName>
        <fullName evidence="4">Twin-arginine translocation signal domain-containing protein</fullName>
    </recommendedName>
</protein>
<comment type="caution">
    <text evidence="2">The sequence shown here is derived from an EMBL/GenBank/DDBJ whole genome shotgun (WGS) entry which is preliminary data.</text>
</comment>
<dbReference type="PROSITE" id="PS51318">
    <property type="entry name" value="TAT"/>
    <property type="match status" value="1"/>
</dbReference>
<accession>A0ABD5MBL0</accession>
<sequence>MPFTRRQLLGGIGAGALAVGGVSLSQPSPRFSAYTYAAPNADTDDQRLRVAWYETYNGALVGSTTGDGNETNTDAVLDPGQSPRYVEEASFVTDISGPVVSIGNVLPGDTGTLVVGLEVVETEPSESLDIWVAGSITNTDENGINEPERTDDDNTSNRGELSDDAVVDIWLDGSPLRGCNGVKNFEESLESPLVARSSFTDAFAPTTDIGSPDGALAIQCLDPGSLRCVALRWELPTNVSNRSQGDALRFKFAFAGGPCSGDSPFRVGGSE</sequence>
<gene>
    <name evidence="2" type="ORF">ABNG04_14265</name>
</gene>
<keyword evidence="3" id="KW-1185">Reference proteome</keyword>
<proteinExistence type="predicted"/>
<name>A0ABD5MBL0_9EURY</name>
<dbReference type="Proteomes" id="UP001567572">
    <property type="component" value="Unassembled WGS sequence"/>
</dbReference>
<evidence type="ECO:0000313" key="2">
    <source>
        <dbReference type="EMBL" id="MEZ3165020.1"/>
    </source>
</evidence>
<evidence type="ECO:0008006" key="4">
    <source>
        <dbReference type="Google" id="ProtNLM"/>
    </source>
</evidence>
<reference evidence="2 3" key="1">
    <citation type="submission" date="2024-06" db="EMBL/GenBank/DDBJ databases">
        <title>Halorubrum miltondacostae sp. nov., a potential PHA producer isolated from an inland solar saltern in Rio Maior, Portugal.</title>
        <authorList>
            <person name="Albuquerque L."/>
            <person name="Viver T."/>
            <person name="Barroso C."/>
            <person name="Claudino R."/>
            <person name="Galvan M."/>
            <person name="Simoes G."/>
            <person name="Lobo Da Cunha A."/>
            <person name="Egas C."/>
        </authorList>
    </citation>
    <scope>NUCLEOTIDE SEQUENCE [LARGE SCALE GENOMIC DNA]</scope>
    <source>
        <strain evidence="2 3">RMP-11</strain>
    </source>
</reference>
<dbReference type="AlphaFoldDB" id="A0ABD5MBL0"/>
<organism evidence="2 3">
    <name type="scientific">Halorubrum miltondacostae</name>
    <dbReference type="NCBI Taxonomy" id="3076378"/>
    <lineage>
        <taxon>Archaea</taxon>
        <taxon>Methanobacteriati</taxon>
        <taxon>Methanobacteriota</taxon>
        <taxon>Stenosarchaea group</taxon>
        <taxon>Halobacteria</taxon>
        <taxon>Halobacteriales</taxon>
        <taxon>Haloferacaceae</taxon>
        <taxon>Halorubrum</taxon>
    </lineage>
</organism>
<dbReference type="RefSeq" id="WP_371163058.1">
    <property type="nucleotide sequence ID" value="NZ_JBEDNX010000007.1"/>
</dbReference>
<evidence type="ECO:0000256" key="1">
    <source>
        <dbReference type="SAM" id="MobiDB-lite"/>
    </source>
</evidence>
<evidence type="ECO:0000313" key="3">
    <source>
        <dbReference type="Proteomes" id="UP001567572"/>
    </source>
</evidence>
<dbReference type="EMBL" id="JBEDNY010000005">
    <property type="protein sequence ID" value="MEZ3165020.1"/>
    <property type="molecule type" value="Genomic_DNA"/>
</dbReference>
<dbReference type="InterPro" id="IPR006311">
    <property type="entry name" value="TAT_signal"/>
</dbReference>